<dbReference type="Pfam" id="PF13318">
    <property type="entry name" value="AtzG-like"/>
    <property type="match status" value="1"/>
</dbReference>
<proteinExistence type="predicted"/>
<organism evidence="1 2">
    <name type="scientific">Hylemonella gracilis</name>
    <dbReference type="NCBI Taxonomy" id="80880"/>
    <lineage>
        <taxon>Bacteria</taxon>
        <taxon>Pseudomonadati</taxon>
        <taxon>Pseudomonadota</taxon>
        <taxon>Betaproteobacteria</taxon>
        <taxon>Burkholderiales</taxon>
        <taxon>Comamonadaceae</taxon>
        <taxon>Hylemonella</taxon>
    </lineage>
</organism>
<dbReference type="OrthoDB" id="9155274at2"/>
<dbReference type="InterPro" id="IPR025148">
    <property type="entry name" value="AtzG-like"/>
</dbReference>
<reference evidence="1 2" key="1">
    <citation type="submission" date="2018-07" db="EMBL/GenBank/DDBJ databases">
        <title>Exploring interactions and the metabolic potential of the ultra-small soil bacteria Hylemonella gracilis.</title>
        <authorList>
            <person name="Tyc O."/>
            <person name="Kulkarni P."/>
            <person name="Gawehns F."/>
            <person name="Hundscheid M."/>
            <person name="Zweers H."/>
            <person name="Garbeva P."/>
        </authorList>
    </citation>
    <scope>NUCLEOTIDE SEQUENCE [LARGE SCALE GENOMIC DNA]</scope>
    <source>
        <strain evidence="1 2">NS1</strain>
    </source>
</reference>
<dbReference type="AlphaFoldDB" id="A0A4V1A1R1"/>
<dbReference type="KEGG" id="hgr:DW355_00370"/>
<dbReference type="RefSeq" id="WP_131276863.1">
    <property type="nucleotide sequence ID" value="NZ_CP031395.1"/>
</dbReference>
<dbReference type="EMBL" id="CP031395">
    <property type="protein sequence ID" value="QBK03429.1"/>
    <property type="molecule type" value="Genomic_DNA"/>
</dbReference>
<protein>
    <submittedName>
        <fullName evidence="1">DUF4089 domain-containing protein</fullName>
    </submittedName>
</protein>
<name>A0A4V1A1R1_9BURK</name>
<sequence length="74" mass="8015">MSDDEMLAHDMLAYVRASARLLDLPLDEARAARVAGHLQRTAVLAASLERLELMVEDEPAEIYCPARPVPGAAA</sequence>
<evidence type="ECO:0000313" key="1">
    <source>
        <dbReference type="EMBL" id="QBK03429.1"/>
    </source>
</evidence>
<evidence type="ECO:0000313" key="2">
    <source>
        <dbReference type="Proteomes" id="UP000292939"/>
    </source>
</evidence>
<gene>
    <name evidence="1" type="ORF">DW355_00370</name>
</gene>
<accession>A0A4V1A1R1</accession>
<dbReference type="Proteomes" id="UP000292939">
    <property type="component" value="Chromosome"/>
</dbReference>